<protein>
    <submittedName>
        <fullName evidence="1">Uncharacterized protein</fullName>
    </submittedName>
</protein>
<comment type="caution">
    <text evidence="1">The sequence shown here is derived from an EMBL/GenBank/DDBJ whole genome shotgun (WGS) entry which is preliminary data.</text>
</comment>
<reference evidence="1 2" key="1">
    <citation type="journal article" date="2021" name="Front. Genet.">
        <title>Chromosome-Level Genome Assembly Reveals Significant Gene Expansion in the Toll and IMD Signaling Pathways of Dendrolimus kikuchii.</title>
        <authorList>
            <person name="Zhou J."/>
            <person name="Wu P."/>
            <person name="Xiong Z."/>
            <person name="Liu N."/>
            <person name="Zhao N."/>
            <person name="Ji M."/>
            <person name="Qiu Y."/>
            <person name="Yang B."/>
        </authorList>
    </citation>
    <scope>NUCLEOTIDE SEQUENCE [LARGE SCALE GENOMIC DNA]</scope>
    <source>
        <strain evidence="1">Ann1</strain>
    </source>
</reference>
<organism evidence="1 2">
    <name type="scientific">Dendrolimus kikuchii</name>
    <dbReference type="NCBI Taxonomy" id="765133"/>
    <lineage>
        <taxon>Eukaryota</taxon>
        <taxon>Metazoa</taxon>
        <taxon>Ecdysozoa</taxon>
        <taxon>Arthropoda</taxon>
        <taxon>Hexapoda</taxon>
        <taxon>Insecta</taxon>
        <taxon>Pterygota</taxon>
        <taxon>Neoptera</taxon>
        <taxon>Endopterygota</taxon>
        <taxon>Lepidoptera</taxon>
        <taxon>Glossata</taxon>
        <taxon>Ditrysia</taxon>
        <taxon>Bombycoidea</taxon>
        <taxon>Lasiocampidae</taxon>
        <taxon>Dendrolimus</taxon>
    </lineage>
</organism>
<dbReference type="Proteomes" id="UP000824533">
    <property type="component" value="Linkage Group LG20"/>
</dbReference>
<gene>
    <name evidence="1" type="ORF">K1T71_011137</name>
</gene>
<evidence type="ECO:0000313" key="1">
    <source>
        <dbReference type="EMBL" id="KAJ0172961.1"/>
    </source>
</evidence>
<sequence length="200" mass="22571">MTRDEVSYFIDLVKENKAIHSKATNAFQNQLKEIAWTQVTDAYNARFGRVPKNKQQLKLKWDNLKKMARKRLQLIRFNNLKTGGGKPICIPVDEILVKVAELLGSTGSGFEVPFGGDGTENKENETIALQEDNGEVVTTEPPNQDSDPGPSIAKKKKDNDGRLQKNLAIANYFDKKTEKLELEIQLLKTEISNLRDINNK</sequence>
<accession>A0ACC1CN58</accession>
<name>A0ACC1CN58_9NEOP</name>
<dbReference type="EMBL" id="CM034406">
    <property type="protein sequence ID" value="KAJ0172961.1"/>
    <property type="molecule type" value="Genomic_DNA"/>
</dbReference>
<evidence type="ECO:0000313" key="2">
    <source>
        <dbReference type="Proteomes" id="UP000824533"/>
    </source>
</evidence>
<proteinExistence type="predicted"/>
<keyword evidence="2" id="KW-1185">Reference proteome</keyword>